<feature type="topological domain" description="Mitochondrial intermembrane" evidence="12">
    <location>
        <begin position="116"/>
        <end position="509"/>
    </location>
</feature>
<feature type="chain" id="PRO_5023247846" description="Phosphatidylserine decarboxylase 1 alpha chain" evidence="12">
    <location>
        <begin position="478"/>
        <end position="509"/>
    </location>
</feature>
<keyword evidence="4 12" id="KW-0210">Decarboxylase</keyword>
<comment type="caution">
    <text evidence="15">The sequence shown here is derived from an EMBL/GenBank/DDBJ whole genome shotgun (WGS) entry which is preliminary data.</text>
</comment>
<dbReference type="STRING" id="286115.A0A507CT94"/>
<dbReference type="UniPathway" id="UPA00558">
    <property type="reaction ID" value="UER00616"/>
</dbReference>
<dbReference type="Pfam" id="PF02666">
    <property type="entry name" value="PS_Dcarbxylase"/>
    <property type="match status" value="2"/>
</dbReference>
<keyword evidence="12" id="KW-0865">Zymogen</keyword>
<accession>A0A507CT94</accession>
<feature type="active site" description="Schiff-base intermediate with substrate; via pyruvic acid; for decarboxylase activity" evidence="12">
    <location>
        <position position="478"/>
    </location>
</feature>
<comment type="subcellular location">
    <molecule>Phosphatidylserine decarboxylase 1 beta chain</molecule>
    <subcellularLocation>
        <location evidence="12">Mitochondrion inner membrane</location>
        <topology evidence="12">Single-pass membrane protein</topology>
        <orientation evidence="12">Intermembrane side</orientation>
    </subcellularLocation>
</comment>
<dbReference type="NCBIfam" id="TIGR00163">
    <property type="entry name" value="PS_decarb"/>
    <property type="match status" value="1"/>
</dbReference>
<dbReference type="InterPro" id="IPR033177">
    <property type="entry name" value="PSD-B"/>
</dbReference>
<keyword evidence="6 12" id="KW-0443">Lipid metabolism</keyword>
<dbReference type="GO" id="GO:0004609">
    <property type="term" value="F:phosphatidylserine decarboxylase activity"/>
    <property type="evidence" value="ECO:0007669"/>
    <property type="project" value="UniProtKB-UniRule"/>
</dbReference>
<evidence type="ECO:0000256" key="12">
    <source>
        <dbReference type="HAMAP-Rule" id="MF_03208"/>
    </source>
</evidence>
<comment type="subcellular location">
    <molecule>Phosphatidylserine decarboxylase 1 alpha chain</molecule>
    <subcellularLocation>
        <location evidence="12">Mitochondrion inner membrane</location>
        <topology evidence="12">Peripheral membrane protein</topology>
        <orientation evidence="12">Intermembrane side</orientation>
    </subcellularLocation>
    <text evidence="12">Anchored to the mitochondrial inner membrane through its interaction with the integral membrane beta chain.</text>
</comment>
<evidence type="ECO:0000313" key="15">
    <source>
        <dbReference type="EMBL" id="TPX42392.1"/>
    </source>
</evidence>
<keyword evidence="10 12" id="KW-1208">Phospholipid metabolism</keyword>
<gene>
    <name evidence="12" type="primary">PSD1</name>
    <name evidence="15" type="ORF">SeMB42_g05150</name>
</gene>
<evidence type="ECO:0000256" key="4">
    <source>
        <dbReference type="ARBA" id="ARBA00022793"/>
    </source>
</evidence>
<dbReference type="GO" id="GO:0006646">
    <property type="term" value="P:phosphatidylethanolamine biosynthetic process"/>
    <property type="evidence" value="ECO:0007669"/>
    <property type="project" value="UniProtKB-UniRule"/>
</dbReference>
<comment type="catalytic activity">
    <reaction evidence="12">
        <text>a 1,2-diacyl-sn-glycero-3-phospho-L-serine + H(+) = a 1,2-diacyl-sn-glycero-3-phosphoethanolamine + CO2</text>
        <dbReference type="Rhea" id="RHEA:20828"/>
        <dbReference type="ChEBI" id="CHEBI:15378"/>
        <dbReference type="ChEBI" id="CHEBI:16526"/>
        <dbReference type="ChEBI" id="CHEBI:57262"/>
        <dbReference type="ChEBI" id="CHEBI:64612"/>
        <dbReference type="EC" id="4.1.1.65"/>
    </reaction>
</comment>
<reference evidence="15 16" key="1">
    <citation type="journal article" date="2019" name="Sci. Rep.">
        <title>Comparative genomics of chytrid fungi reveal insights into the obligate biotrophic and pathogenic lifestyle of Synchytrium endobioticum.</title>
        <authorList>
            <person name="van de Vossenberg B.T.L.H."/>
            <person name="Warris S."/>
            <person name="Nguyen H.D.T."/>
            <person name="van Gent-Pelzer M.P.E."/>
            <person name="Joly D.L."/>
            <person name="van de Geest H.C."/>
            <person name="Bonants P.J.M."/>
            <person name="Smith D.S."/>
            <person name="Levesque C.A."/>
            <person name="van der Lee T.A.J."/>
        </authorList>
    </citation>
    <scope>NUCLEOTIDE SEQUENCE [LARGE SCALE GENOMIC DNA]</scope>
    <source>
        <strain evidence="15 16">MB42</strain>
    </source>
</reference>
<keyword evidence="8 12" id="KW-0594">Phospholipid biosynthesis</keyword>
<comment type="PTM">
    <text evidence="12">Is synthesized initially as an inactive proenzyme. Formation of the active enzyme involves a self-maturation process in which the active site pyruvoyl group is generated from an internal serine residue via an autocatalytic post-translational modification. Two non-identical subunits are generated from the proenzyme in this reaction, and the pyruvate is formed at the N-terminus of the alpha chain, which is derived from the carboxyl end of the proenzyme. The autoendoproteolytic cleavage occurs by a canonical serine protease mechanism, in which the side chain hydroxyl group of the serine supplies its oxygen atom to form the C-terminus of the beta chain, while the remainder of the serine residue undergoes an oxidative deamination to produce ammonia and the pyruvoyl prosthetic group on the alpha chain. During this reaction, the Ser that is part of the protease active site of the proenzyme becomes the pyruvoyl prosthetic group, which constitutes an essential element of the active site of the mature decarboxylase.</text>
</comment>
<dbReference type="VEuPathDB" id="FungiDB:SeMB42_g05150"/>
<feature type="site" description="Cleavage (non-hydrolytic); by autocatalysis" evidence="12">
    <location>
        <begin position="477"/>
        <end position="478"/>
    </location>
</feature>
<keyword evidence="7 12" id="KW-0472">Membrane</keyword>
<dbReference type="HAMAP" id="MF_03208">
    <property type="entry name" value="PS_decarb_PSD_B_type1_euk"/>
    <property type="match status" value="1"/>
</dbReference>
<feature type="topological domain" description="Mitochondrial matrix" evidence="12">
    <location>
        <begin position="1"/>
        <end position="96"/>
    </location>
</feature>
<evidence type="ECO:0000256" key="1">
    <source>
        <dbReference type="ARBA" id="ARBA00005189"/>
    </source>
</evidence>
<evidence type="ECO:0000256" key="7">
    <source>
        <dbReference type="ARBA" id="ARBA00023136"/>
    </source>
</evidence>
<evidence type="ECO:0000313" key="16">
    <source>
        <dbReference type="Proteomes" id="UP000317494"/>
    </source>
</evidence>
<keyword evidence="12" id="KW-0999">Mitochondrion inner membrane</keyword>
<dbReference type="GO" id="GO:0016540">
    <property type="term" value="P:protein autoprocessing"/>
    <property type="evidence" value="ECO:0007669"/>
    <property type="project" value="UniProtKB-UniRule"/>
</dbReference>
<keyword evidence="3 12" id="KW-0812">Transmembrane</keyword>
<feature type="transmembrane region" description="Helical" evidence="14">
    <location>
        <begin position="90"/>
        <end position="111"/>
    </location>
</feature>
<keyword evidence="9 12" id="KW-0456">Lyase</keyword>
<evidence type="ECO:0000256" key="14">
    <source>
        <dbReference type="SAM" id="Phobius"/>
    </source>
</evidence>
<comment type="pathway">
    <text evidence="1">Lipid metabolism.</text>
</comment>
<comment type="function">
    <text evidence="12">Catalyzes the formation of phosphatidylethanolamine (PtdEtn) from phosphatidylserine (PtdSer). Plays a central role in phospholipid metabolism and in the interorganelle trafficking of phosphatidylserine.</text>
</comment>
<evidence type="ECO:0000256" key="9">
    <source>
        <dbReference type="ARBA" id="ARBA00023239"/>
    </source>
</evidence>
<dbReference type="InterPro" id="IPR003817">
    <property type="entry name" value="PS_Dcarbxylase"/>
</dbReference>
<organism evidence="15 16">
    <name type="scientific">Synchytrium endobioticum</name>
    <dbReference type="NCBI Taxonomy" id="286115"/>
    <lineage>
        <taxon>Eukaryota</taxon>
        <taxon>Fungi</taxon>
        <taxon>Fungi incertae sedis</taxon>
        <taxon>Chytridiomycota</taxon>
        <taxon>Chytridiomycota incertae sedis</taxon>
        <taxon>Chytridiomycetes</taxon>
        <taxon>Synchytriales</taxon>
        <taxon>Synchytriaceae</taxon>
        <taxon>Synchytrium</taxon>
    </lineage>
</organism>
<comment type="subunit">
    <text evidence="12">Heterodimer of a large membrane-associated beta subunit and a small pyruvoyl-containing alpha subunit.</text>
</comment>
<evidence type="ECO:0000256" key="6">
    <source>
        <dbReference type="ARBA" id="ARBA00023098"/>
    </source>
</evidence>
<evidence type="ECO:0000256" key="13">
    <source>
        <dbReference type="SAM" id="MobiDB-lite"/>
    </source>
</evidence>
<evidence type="ECO:0000256" key="8">
    <source>
        <dbReference type="ARBA" id="ARBA00023209"/>
    </source>
</evidence>
<name>A0A507CT94_9FUNG</name>
<sequence>MTTRLHRVAVATGTSSFHALRQVHFEGHDVRPKKRLDQTSAMPGPGLGWSCHRRPAYRLRRPNSSWTGGSKQAKDTFQKAKESFDTSKTIWRPIPIALGLAVMATVGLFHASRREARRMRRVNDEHDPAGDDGFIQITGPWQFQLYATLPLRAISRLWGQMNEVTVPTWLRPIVYGLYATSFRCNVDEARVPDLKAYPNLAAFFYRELKPGARPIDTSADVTSPADGTVLHFGIVSSDRKIEQIKGMTYSLDAFLGRPKQACTAHTSTNNTTIPGPSSADDESSLNPDTTTVPLSLDDSPDPCTGSHAHLVSKDHFASVNTIDYSLERMMGESTDTIDTKRSLNMVGDKALFFVVVYLAPGDYHRFHSPTDWVVDRRRHFAGELFSVSPKVVRLMQNLFVLNERVVLLGHWRYGMFSMIPIGATNVGSIRINFDETLKTNLAHRHRDSPHLPGTYSERVFKDLKLKRGQEIGGFQLGSTVALVFEAPKTFRFCLEEGQSIRVGQAVGSV</sequence>
<protein>
    <recommendedName>
        <fullName evidence="12">Phosphatidylserine decarboxylase proenzyme 1, mitochondrial</fullName>
        <ecNumber evidence="12">4.1.1.65</ecNumber>
    </recommendedName>
    <component>
        <recommendedName>
            <fullName evidence="12">Phosphatidylserine decarboxylase 1 beta chain</fullName>
        </recommendedName>
    </component>
    <component>
        <recommendedName>
            <fullName evidence="12">Phosphatidylserine decarboxylase 1 alpha chain</fullName>
        </recommendedName>
    </component>
</protein>
<dbReference type="PANTHER" id="PTHR10067">
    <property type="entry name" value="PHOSPHATIDYLSERINE DECARBOXYLASE"/>
    <property type="match status" value="1"/>
</dbReference>
<dbReference type="GO" id="GO:0005743">
    <property type="term" value="C:mitochondrial inner membrane"/>
    <property type="evidence" value="ECO:0007669"/>
    <property type="project" value="UniProtKB-SubCell"/>
</dbReference>
<dbReference type="PANTHER" id="PTHR10067:SF6">
    <property type="entry name" value="PHOSPHATIDYLSERINE DECARBOXYLASE PROENZYME, MITOCHONDRIAL"/>
    <property type="match status" value="1"/>
</dbReference>
<keyword evidence="11 12" id="KW-0670">Pyruvate</keyword>
<keyword evidence="12" id="KW-0496">Mitochondrion</keyword>
<evidence type="ECO:0000256" key="5">
    <source>
        <dbReference type="ARBA" id="ARBA00022989"/>
    </source>
</evidence>
<keyword evidence="5 12" id="KW-1133">Transmembrane helix</keyword>
<dbReference type="InterPro" id="IPR033661">
    <property type="entry name" value="PSD_type1_euk"/>
</dbReference>
<proteinExistence type="inferred from homology"/>
<feature type="active site" description="Charge relay system; for autoendoproteolytic cleavage activity" evidence="12">
    <location>
        <position position="367"/>
    </location>
</feature>
<comment type="similarity">
    <text evidence="12">Belongs to the phosphatidylserine decarboxylase family. PSD-B subfamily. Eukaryotic type I sub-subfamily.</text>
</comment>
<evidence type="ECO:0000256" key="11">
    <source>
        <dbReference type="ARBA" id="ARBA00023317"/>
    </source>
</evidence>
<feature type="region of interest" description="Disordered" evidence="13">
    <location>
        <begin position="265"/>
        <end position="292"/>
    </location>
</feature>
<feature type="active site" description="Charge relay system; for autoendoproteolytic cleavage activity" evidence="12">
    <location>
        <position position="226"/>
    </location>
</feature>
<dbReference type="EMBL" id="QEAN01000234">
    <property type="protein sequence ID" value="TPX42392.1"/>
    <property type="molecule type" value="Genomic_DNA"/>
</dbReference>
<evidence type="ECO:0000256" key="2">
    <source>
        <dbReference type="ARBA" id="ARBA00022516"/>
    </source>
</evidence>
<feature type="chain" id="PRO_5023247845" description="Phosphatidylserine decarboxylase 1 beta chain" evidence="12">
    <location>
        <begin position="1"/>
        <end position="477"/>
    </location>
</feature>
<dbReference type="AlphaFoldDB" id="A0A507CT94"/>
<dbReference type="EC" id="4.1.1.65" evidence="12"/>
<dbReference type="Proteomes" id="UP000317494">
    <property type="component" value="Unassembled WGS sequence"/>
</dbReference>
<evidence type="ECO:0000256" key="3">
    <source>
        <dbReference type="ARBA" id="ARBA00022692"/>
    </source>
</evidence>
<evidence type="ECO:0000256" key="10">
    <source>
        <dbReference type="ARBA" id="ARBA00023264"/>
    </source>
</evidence>
<comment type="pathway">
    <text evidence="12">Phospholipid metabolism; phosphatidylethanolamine biosynthesis; phosphatidylethanolamine from CDP-diacylglycerol: step 2/2.</text>
</comment>
<feature type="modified residue" description="Pyruvic acid (Ser); by autocatalysis" evidence="12">
    <location>
        <position position="478"/>
    </location>
</feature>
<feature type="active site" description="Charge relay system; for autoendoproteolytic cleavage activity" evidence="12">
    <location>
        <position position="478"/>
    </location>
</feature>
<feature type="compositionally biased region" description="Polar residues" evidence="13">
    <location>
        <begin position="265"/>
        <end position="275"/>
    </location>
</feature>
<keyword evidence="2 12" id="KW-0444">Lipid biosynthesis</keyword>
<comment type="cofactor">
    <cofactor evidence="12">
        <name>pyruvate</name>
        <dbReference type="ChEBI" id="CHEBI:15361"/>
    </cofactor>
    <text evidence="12">Binds 1 pyruvoyl group covalently per subunit.</text>
</comment>
<keyword evidence="16" id="KW-1185">Reference proteome</keyword>